<evidence type="ECO:0000256" key="1">
    <source>
        <dbReference type="SAM" id="MobiDB-lite"/>
    </source>
</evidence>
<name>A0AAP0BJB8_9ASPA</name>
<gene>
    <name evidence="2" type="ORF">KSP39_PZI010777</name>
</gene>
<accession>A0AAP0BJB8</accession>
<evidence type="ECO:0000313" key="2">
    <source>
        <dbReference type="EMBL" id="KAK8941345.1"/>
    </source>
</evidence>
<evidence type="ECO:0000313" key="3">
    <source>
        <dbReference type="Proteomes" id="UP001418222"/>
    </source>
</evidence>
<feature type="compositionally biased region" description="Basic and acidic residues" evidence="1">
    <location>
        <begin position="73"/>
        <end position="92"/>
    </location>
</feature>
<reference evidence="2 3" key="1">
    <citation type="journal article" date="2022" name="Nat. Plants">
        <title>Genomes of leafy and leafless Platanthera orchids illuminate the evolution of mycoheterotrophy.</title>
        <authorList>
            <person name="Li M.H."/>
            <person name="Liu K.W."/>
            <person name="Li Z."/>
            <person name="Lu H.C."/>
            <person name="Ye Q.L."/>
            <person name="Zhang D."/>
            <person name="Wang J.Y."/>
            <person name="Li Y.F."/>
            <person name="Zhong Z.M."/>
            <person name="Liu X."/>
            <person name="Yu X."/>
            <person name="Liu D.K."/>
            <person name="Tu X.D."/>
            <person name="Liu B."/>
            <person name="Hao Y."/>
            <person name="Liao X.Y."/>
            <person name="Jiang Y.T."/>
            <person name="Sun W.H."/>
            <person name="Chen J."/>
            <person name="Chen Y.Q."/>
            <person name="Ai Y."/>
            <person name="Zhai J.W."/>
            <person name="Wu S.S."/>
            <person name="Zhou Z."/>
            <person name="Hsiao Y.Y."/>
            <person name="Wu W.L."/>
            <person name="Chen Y.Y."/>
            <person name="Lin Y.F."/>
            <person name="Hsu J.L."/>
            <person name="Li C.Y."/>
            <person name="Wang Z.W."/>
            <person name="Zhao X."/>
            <person name="Zhong W.Y."/>
            <person name="Ma X.K."/>
            <person name="Ma L."/>
            <person name="Huang J."/>
            <person name="Chen G.Z."/>
            <person name="Huang M.Z."/>
            <person name="Huang L."/>
            <person name="Peng D.H."/>
            <person name="Luo Y.B."/>
            <person name="Zou S.Q."/>
            <person name="Chen S.P."/>
            <person name="Lan S."/>
            <person name="Tsai W.C."/>
            <person name="Van de Peer Y."/>
            <person name="Liu Z.J."/>
        </authorList>
    </citation>
    <scope>NUCLEOTIDE SEQUENCE [LARGE SCALE GENOMIC DNA]</scope>
    <source>
        <strain evidence="2">Lor287</strain>
    </source>
</reference>
<organism evidence="2 3">
    <name type="scientific">Platanthera zijinensis</name>
    <dbReference type="NCBI Taxonomy" id="2320716"/>
    <lineage>
        <taxon>Eukaryota</taxon>
        <taxon>Viridiplantae</taxon>
        <taxon>Streptophyta</taxon>
        <taxon>Embryophyta</taxon>
        <taxon>Tracheophyta</taxon>
        <taxon>Spermatophyta</taxon>
        <taxon>Magnoliopsida</taxon>
        <taxon>Liliopsida</taxon>
        <taxon>Asparagales</taxon>
        <taxon>Orchidaceae</taxon>
        <taxon>Orchidoideae</taxon>
        <taxon>Orchideae</taxon>
        <taxon>Orchidinae</taxon>
        <taxon>Platanthera</taxon>
    </lineage>
</organism>
<dbReference type="InterPro" id="IPR008954">
    <property type="entry name" value="Moesin_tail_sf"/>
</dbReference>
<dbReference type="GO" id="GO:0003779">
    <property type="term" value="F:actin binding"/>
    <property type="evidence" value="ECO:0007669"/>
    <property type="project" value="InterPro"/>
</dbReference>
<protein>
    <submittedName>
        <fullName evidence="2">Uncharacterized protein</fullName>
    </submittedName>
</protein>
<keyword evidence="3" id="KW-1185">Reference proteome</keyword>
<feature type="compositionally biased region" description="Polar residues" evidence="1">
    <location>
        <begin position="93"/>
        <end position="103"/>
    </location>
</feature>
<dbReference type="Proteomes" id="UP001418222">
    <property type="component" value="Unassembled WGS sequence"/>
</dbReference>
<feature type="compositionally biased region" description="Basic and acidic residues" evidence="1">
    <location>
        <begin position="41"/>
        <end position="54"/>
    </location>
</feature>
<feature type="region of interest" description="Disordered" evidence="1">
    <location>
        <begin position="33"/>
        <end position="54"/>
    </location>
</feature>
<sequence>MLVELNHHLHLMKVPVENERKERLEREKALQEHIATISSSLEREKDRQRSEDNAKYYKDKYINLLRETERILWPRVASTERPRQSDRADRGKNSTPPAAGTTE</sequence>
<comment type="caution">
    <text evidence="2">The sequence shown here is derived from an EMBL/GenBank/DDBJ whole genome shotgun (WGS) entry which is preliminary data.</text>
</comment>
<proteinExistence type="predicted"/>
<dbReference type="SUPFAM" id="SSF48678">
    <property type="entry name" value="Moesin tail domain"/>
    <property type="match status" value="1"/>
</dbReference>
<dbReference type="AlphaFoldDB" id="A0AAP0BJB8"/>
<dbReference type="EMBL" id="JBBWWQ010000008">
    <property type="protein sequence ID" value="KAK8941345.1"/>
    <property type="molecule type" value="Genomic_DNA"/>
</dbReference>
<feature type="region of interest" description="Disordered" evidence="1">
    <location>
        <begin position="73"/>
        <end position="103"/>
    </location>
</feature>